<dbReference type="Gene3D" id="1.20.1560.10">
    <property type="entry name" value="ABC transporter type 1, transmembrane domain"/>
    <property type="match status" value="1"/>
</dbReference>
<evidence type="ECO:0000259" key="8">
    <source>
        <dbReference type="PROSITE" id="PS50893"/>
    </source>
</evidence>
<dbReference type="PANTHER" id="PTHR24221">
    <property type="entry name" value="ATP-BINDING CASSETTE SUB-FAMILY B"/>
    <property type="match status" value="1"/>
</dbReference>
<organism evidence="10 11">
    <name type="scientific">Clostridium innocuum</name>
    <dbReference type="NCBI Taxonomy" id="1522"/>
    <lineage>
        <taxon>Bacteria</taxon>
        <taxon>Bacillati</taxon>
        <taxon>Bacillota</taxon>
        <taxon>Clostridia</taxon>
        <taxon>Eubacteriales</taxon>
        <taxon>Clostridiaceae</taxon>
        <taxon>Clostridium</taxon>
    </lineage>
</organism>
<feature type="transmembrane region" description="Helical" evidence="7">
    <location>
        <begin position="91"/>
        <end position="113"/>
    </location>
</feature>
<evidence type="ECO:0000256" key="5">
    <source>
        <dbReference type="ARBA" id="ARBA00022989"/>
    </source>
</evidence>
<evidence type="ECO:0000256" key="6">
    <source>
        <dbReference type="ARBA" id="ARBA00023136"/>
    </source>
</evidence>
<feature type="transmembrane region" description="Helical" evidence="7">
    <location>
        <begin position="58"/>
        <end position="79"/>
    </location>
</feature>
<evidence type="ECO:0000313" key="11">
    <source>
        <dbReference type="Proteomes" id="UP000260025"/>
    </source>
</evidence>
<dbReference type="InterPro" id="IPR036640">
    <property type="entry name" value="ABC1_TM_sf"/>
</dbReference>
<dbReference type="InterPro" id="IPR003593">
    <property type="entry name" value="AAA+_ATPase"/>
</dbReference>
<keyword evidence="4 10" id="KW-0067">ATP-binding</keyword>
<evidence type="ECO:0000256" key="3">
    <source>
        <dbReference type="ARBA" id="ARBA00022741"/>
    </source>
</evidence>
<comment type="subcellular location">
    <subcellularLocation>
        <location evidence="1">Cell membrane</location>
        <topology evidence="1">Multi-pass membrane protein</topology>
    </subcellularLocation>
</comment>
<dbReference type="AlphaFoldDB" id="A0A3E2VWI5"/>
<dbReference type="SUPFAM" id="SSF52540">
    <property type="entry name" value="P-loop containing nucleoside triphosphate hydrolases"/>
    <property type="match status" value="1"/>
</dbReference>
<feature type="transmembrane region" description="Helical" evidence="7">
    <location>
        <begin position="204"/>
        <end position="222"/>
    </location>
</feature>
<gene>
    <name evidence="10" type="ORF">DXA38_09665</name>
</gene>
<dbReference type="GO" id="GO:0005886">
    <property type="term" value="C:plasma membrane"/>
    <property type="evidence" value="ECO:0007669"/>
    <property type="project" value="UniProtKB-SubCell"/>
</dbReference>
<protein>
    <submittedName>
        <fullName evidence="10">ABC transporter ATP-binding protein</fullName>
    </submittedName>
</protein>
<keyword evidence="5 7" id="KW-1133">Transmembrane helix</keyword>
<dbReference type="GO" id="GO:0016887">
    <property type="term" value="F:ATP hydrolysis activity"/>
    <property type="evidence" value="ECO:0007669"/>
    <property type="project" value="InterPro"/>
</dbReference>
<keyword evidence="6 7" id="KW-0472">Membrane</keyword>
<feature type="transmembrane region" description="Helical" evidence="7">
    <location>
        <begin position="327"/>
        <end position="345"/>
    </location>
</feature>
<comment type="caution">
    <text evidence="10">The sequence shown here is derived from an EMBL/GenBank/DDBJ whole genome shotgun (WGS) entry which is preliminary data.</text>
</comment>
<evidence type="ECO:0000256" key="7">
    <source>
        <dbReference type="SAM" id="Phobius"/>
    </source>
</evidence>
<dbReference type="InterPro" id="IPR011527">
    <property type="entry name" value="ABC1_TM_dom"/>
</dbReference>
<dbReference type="GO" id="GO:0140359">
    <property type="term" value="F:ABC-type transporter activity"/>
    <property type="evidence" value="ECO:0007669"/>
    <property type="project" value="InterPro"/>
</dbReference>
<dbReference type="PANTHER" id="PTHR24221:SF654">
    <property type="entry name" value="ATP-BINDING CASSETTE SUB-FAMILY B MEMBER 6"/>
    <property type="match status" value="1"/>
</dbReference>
<dbReference type="SMART" id="SM00382">
    <property type="entry name" value="AAA"/>
    <property type="match status" value="1"/>
</dbReference>
<keyword evidence="2 7" id="KW-0812">Transmembrane</keyword>
<accession>A0A3E2VWI5</accession>
<dbReference type="InterPro" id="IPR017871">
    <property type="entry name" value="ABC_transporter-like_CS"/>
</dbReference>
<feature type="domain" description="ABC transporter" evidence="8">
    <location>
        <begin position="388"/>
        <end position="652"/>
    </location>
</feature>
<dbReference type="InterPro" id="IPR027417">
    <property type="entry name" value="P-loop_NTPase"/>
</dbReference>
<dbReference type="GO" id="GO:0005524">
    <property type="term" value="F:ATP binding"/>
    <property type="evidence" value="ECO:0007669"/>
    <property type="project" value="UniProtKB-KW"/>
</dbReference>
<dbReference type="PROSITE" id="PS50893">
    <property type="entry name" value="ABC_TRANSPORTER_2"/>
    <property type="match status" value="1"/>
</dbReference>
<dbReference type="GO" id="GO:0034040">
    <property type="term" value="F:ATPase-coupled lipid transmembrane transporter activity"/>
    <property type="evidence" value="ECO:0007669"/>
    <property type="project" value="TreeGrafter"/>
</dbReference>
<sequence>MKLHSSCTKRCFLIPLRYTGCRKGGNCMTEREQIRRRYSFLKNIRYACTHIHTAGNRYYIYMALDIIAQVTVPVIMLLLPAQIVELLQNRASLILLLQTVTIWLLVILLLNAVKYYTHQKLEIMGLLLCDATYWQQLHEKTMSCSLRELEEAKQREKLREAMHITRLGDGTGNYAGIVGFYLYMTMLLINVIGFVIYAAMAGSLHIFLLILLVLTSVVNCFAKNKAIHYQFTHMEAFWKNANKFWYLKNESINMEKAKDIRMYRLQSWFADLFDHNTREATHIYGDIQKKSSYANELISLSSLLQNAAAYLYLITQLMDGNLSIPGFVVYIGVVAGFSTWINQIVESYSFLRQISDDIAVYRDYLEAFAEAEESAENACPLFETIEKIEFENICFGYGEQLLFDHFSCTLHREERIALVGINGAGKTTLMKLLCGLYPLQSGRILVNGYDIAKLDQEQYRRNISILFQDVHALPFSIAKNVACAWNEARPEGNVEIAGLLNRKTSAKLQEREQRYDEEHIRTCLKQAGLWDKVSALPQGIHTVLTQVLDTEGIDLSGGELQKLMLARALYKNAPLLILDEPTAALDPIAESALYEEYAQLCRHRLSVFISHRLSSTRFCDRILFLENGRIVEEGTHEELMEKQGRYAAMYTVQAHYYQEEVSRHEADL</sequence>
<dbReference type="Pfam" id="PF00005">
    <property type="entry name" value="ABC_tran"/>
    <property type="match status" value="1"/>
</dbReference>
<evidence type="ECO:0000313" key="10">
    <source>
        <dbReference type="EMBL" id="RGC15636.1"/>
    </source>
</evidence>
<dbReference type="InterPro" id="IPR039421">
    <property type="entry name" value="Type_1_exporter"/>
</dbReference>
<dbReference type="EMBL" id="QVEV01000012">
    <property type="protein sequence ID" value="RGC15636.1"/>
    <property type="molecule type" value="Genomic_DNA"/>
</dbReference>
<keyword evidence="3" id="KW-0547">Nucleotide-binding</keyword>
<dbReference type="Gene3D" id="3.40.50.300">
    <property type="entry name" value="P-loop containing nucleotide triphosphate hydrolases"/>
    <property type="match status" value="1"/>
</dbReference>
<dbReference type="PROSITE" id="PS00211">
    <property type="entry name" value="ABC_TRANSPORTER_1"/>
    <property type="match status" value="1"/>
</dbReference>
<dbReference type="PROSITE" id="PS50929">
    <property type="entry name" value="ABC_TM1F"/>
    <property type="match status" value="1"/>
</dbReference>
<evidence type="ECO:0000259" key="9">
    <source>
        <dbReference type="PROSITE" id="PS50929"/>
    </source>
</evidence>
<proteinExistence type="predicted"/>
<name>A0A3E2VWI5_CLOIN</name>
<dbReference type="InterPro" id="IPR003439">
    <property type="entry name" value="ABC_transporter-like_ATP-bd"/>
</dbReference>
<dbReference type="Proteomes" id="UP000260025">
    <property type="component" value="Unassembled WGS sequence"/>
</dbReference>
<feature type="domain" description="ABC transmembrane type-1" evidence="9">
    <location>
        <begin position="177"/>
        <end position="353"/>
    </location>
</feature>
<evidence type="ECO:0000256" key="4">
    <source>
        <dbReference type="ARBA" id="ARBA00022840"/>
    </source>
</evidence>
<reference evidence="10 11" key="1">
    <citation type="submission" date="2018-08" db="EMBL/GenBank/DDBJ databases">
        <title>A genome reference for cultivated species of the human gut microbiota.</title>
        <authorList>
            <person name="Zou Y."/>
            <person name="Xue W."/>
            <person name="Luo G."/>
        </authorList>
    </citation>
    <scope>NUCLEOTIDE SEQUENCE [LARGE SCALE GENOMIC DNA]</scope>
    <source>
        <strain evidence="10 11">OF01-2LB</strain>
    </source>
</reference>
<dbReference type="OrthoDB" id="2328604at2"/>
<evidence type="ECO:0000256" key="2">
    <source>
        <dbReference type="ARBA" id="ARBA00022692"/>
    </source>
</evidence>
<dbReference type="SUPFAM" id="SSF90123">
    <property type="entry name" value="ABC transporter transmembrane region"/>
    <property type="match status" value="1"/>
</dbReference>
<feature type="transmembrane region" description="Helical" evidence="7">
    <location>
        <begin position="174"/>
        <end position="198"/>
    </location>
</feature>
<evidence type="ECO:0000256" key="1">
    <source>
        <dbReference type="ARBA" id="ARBA00004651"/>
    </source>
</evidence>